<organism evidence="2 3">
    <name type="scientific">Mya arenaria</name>
    <name type="common">Soft-shell clam</name>
    <dbReference type="NCBI Taxonomy" id="6604"/>
    <lineage>
        <taxon>Eukaryota</taxon>
        <taxon>Metazoa</taxon>
        <taxon>Spiralia</taxon>
        <taxon>Lophotrochozoa</taxon>
        <taxon>Mollusca</taxon>
        <taxon>Bivalvia</taxon>
        <taxon>Autobranchia</taxon>
        <taxon>Heteroconchia</taxon>
        <taxon>Euheterodonta</taxon>
        <taxon>Imparidentia</taxon>
        <taxon>Neoheterodontei</taxon>
        <taxon>Myida</taxon>
        <taxon>Myoidea</taxon>
        <taxon>Myidae</taxon>
        <taxon>Mya</taxon>
    </lineage>
</organism>
<evidence type="ECO:0000313" key="3">
    <source>
        <dbReference type="Proteomes" id="UP001164746"/>
    </source>
</evidence>
<gene>
    <name evidence="2" type="ORF">MAR_027221</name>
</gene>
<protein>
    <submittedName>
        <fullName evidence="2">Uncharacterized protein</fullName>
    </submittedName>
</protein>
<feature type="chain" id="PRO_5045229328" evidence="1">
    <location>
        <begin position="20"/>
        <end position="64"/>
    </location>
</feature>
<accession>A0ABY7EWF7</accession>
<dbReference type="EMBL" id="CP111019">
    <property type="protein sequence ID" value="WAR13041.1"/>
    <property type="molecule type" value="Genomic_DNA"/>
</dbReference>
<reference evidence="2" key="1">
    <citation type="submission" date="2022-11" db="EMBL/GenBank/DDBJ databases">
        <title>Centuries of genome instability and evolution in soft-shell clam transmissible cancer (bioRxiv).</title>
        <authorList>
            <person name="Hart S.F.M."/>
            <person name="Yonemitsu M.A."/>
            <person name="Giersch R.M."/>
            <person name="Beal B.F."/>
            <person name="Arriagada G."/>
            <person name="Davis B.W."/>
            <person name="Ostrander E.A."/>
            <person name="Goff S.P."/>
            <person name="Metzger M.J."/>
        </authorList>
    </citation>
    <scope>NUCLEOTIDE SEQUENCE</scope>
    <source>
        <strain evidence="2">MELC-2E11</strain>
        <tissue evidence="2">Siphon/mantle</tissue>
    </source>
</reference>
<feature type="signal peptide" evidence="1">
    <location>
        <begin position="1"/>
        <end position="19"/>
    </location>
</feature>
<keyword evidence="1" id="KW-0732">Signal</keyword>
<keyword evidence="3" id="KW-1185">Reference proteome</keyword>
<evidence type="ECO:0000313" key="2">
    <source>
        <dbReference type="EMBL" id="WAR13041.1"/>
    </source>
</evidence>
<dbReference type="Proteomes" id="UP001164746">
    <property type="component" value="Chromosome 8"/>
</dbReference>
<proteinExistence type="predicted"/>
<evidence type="ECO:0000256" key="1">
    <source>
        <dbReference type="SAM" id="SignalP"/>
    </source>
</evidence>
<name>A0ABY7EWF7_MYAAR</name>
<sequence length="64" mass="7099">MQFGLVFLVILLCFSVSIFLSLRGDSDLNVHNETSTFWGTLFVGVRSLTEAAPFVEYTCDNGYG</sequence>